<keyword evidence="1 2" id="KW-0694">RNA-binding</keyword>
<evidence type="ECO:0000313" key="9">
    <source>
        <dbReference type="Proteomes" id="UP001396334"/>
    </source>
</evidence>
<dbReference type="PANTHER" id="PTHR14398:SF0">
    <property type="entry name" value="ZINC FINGER PROTEIN SWM"/>
    <property type="match status" value="1"/>
</dbReference>
<feature type="compositionally biased region" description="Polar residues" evidence="5">
    <location>
        <begin position="704"/>
        <end position="724"/>
    </location>
</feature>
<feature type="compositionally biased region" description="Polar residues" evidence="5">
    <location>
        <begin position="400"/>
        <end position="410"/>
    </location>
</feature>
<comment type="caution">
    <text evidence="8">The sequence shown here is derived from an EMBL/GenBank/DDBJ whole genome shotgun (WGS) entry which is preliminary data.</text>
</comment>
<feature type="coiled-coil region" evidence="4">
    <location>
        <begin position="604"/>
        <end position="642"/>
    </location>
</feature>
<feature type="region of interest" description="Disordered" evidence="5">
    <location>
        <begin position="109"/>
        <end position="147"/>
    </location>
</feature>
<dbReference type="Pfam" id="PF00076">
    <property type="entry name" value="RRM_1"/>
    <property type="match status" value="1"/>
</dbReference>
<keyword evidence="9" id="KW-1185">Reference proteome</keyword>
<feature type="region of interest" description="Disordered" evidence="5">
    <location>
        <begin position="64"/>
        <end position="83"/>
    </location>
</feature>
<feature type="region of interest" description="Disordered" evidence="5">
    <location>
        <begin position="692"/>
        <end position="724"/>
    </location>
</feature>
<dbReference type="SUPFAM" id="SSF54928">
    <property type="entry name" value="RNA-binding domain, RBD"/>
    <property type="match status" value="1"/>
</dbReference>
<keyword evidence="3" id="KW-0479">Metal-binding</keyword>
<dbReference type="InterPro" id="IPR045137">
    <property type="entry name" value="RBM26/27"/>
</dbReference>
<feature type="zinc finger region" description="C3H1-type" evidence="3">
    <location>
        <begin position="223"/>
        <end position="251"/>
    </location>
</feature>
<dbReference type="SMART" id="SM00360">
    <property type="entry name" value="RRM"/>
    <property type="match status" value="1"/>
</dbReference>
<dbReference type="InterPro" id="IPR000571">
    <property type="entry name" value="Znf_CCCH"/>
</dbReference>
<evidence type="ECO:0008006" key="10">
    <source>
        <dbReference type="Google" id="ProtNLM"/>
    </source>
</evidence>
<proteinExistence type="predicted"/>
<feature type="compositionally biased region" description="Polar residues" evidence="5">
    <location>
        <begin position="115"/>
        <end position="128"/>
    </location>
</feature>
<evidence type="ECO:0000256" key="3">
    <source>
        <dbReference type="PROSITE-ProRule" id="PRU00723"/>
    </source>
</evidence>
<dbReference type="Proteomes" id="UP001396334">
    <property type="component" value="Unassembled WGS sequence"/>
</dbReference>
<feature type="region of interest" description="Disordered" evidence="5">
    <location>
        <begin position="785"/>
        <end position="833"/>
    </location>
</feature>
<dbReference type="PROSITE" id="PS50102">
    <property type="entry name" value="RRM"/>
    <property type="match status" value="1"/>
</dbReference>
<evidence type="ECO:0000256" key="1">
    <source>
        <dbReference type="ARBA" id="ARBA00022884"/>
    </source>
</evidence>
<gene>
    <name evidence="8" type="ORF">V6N11_076349</name>
</gene>
<evidence type="ECO:0000259" key="7">
    <source>
        <dbReference type="PROSITE" id="PS50103"/>
    </source>
</evidence>
<reference evidence="8 9" key="1">
    <citation type="journal article" date="2024" name="G3 (Bethesda)">
        <title>Genome assembly of Hibiscus sabdariffa L. provides insights into metabolisms of medicinal natural products.</title>
        <authorList>
            <person name="Kim T."/>
        </authorList>
    </citation>
    <scope>NUCLEOTIDE SEQUENCE [LARGE SCALE GENOMIC DNA]</scope>
    <source>
        <strain evidence="8">TK-2024</strain>
        <tissue evidence="8">Old leaves</tissue>
    </source>
</reference>
<protein>
    <recommendedName>
        <fullName evidence="10">Zinc finger CCCH domain-containing protein 41</fullName>
    </recommendedName>
</protein>
<dbReference type="InterPro" id="IPR035979">
    <property type="entry name" value="RBD_domain_sf"/>
</dbReference>
<evidence type="ECO:0000256" key="5">
    <source>
        <dbReference type="SAM" id="MobiDB-lite"/>
    </source>
</evidence>
<dbReference type="CDD" id="cd12257">
    <property type="entry name" value="RRM1_RBM26_like"/>
    <property type="match status" value="1"/>
</dbReference>
<accession>A0ABR2Q5Z5</accession>
<dbReference type="InterPro" id="IPR000504">
    <property type="entry name" value="RRM_dom"/>
</dbReference>
<keyword evidence="4" id="KW-0175">Coiled coil</keyword>
<evidence type="ECO:0000256" key="2">
    <source>
        <dbReference type="PROSITE-ProRule" id="PRU00176"/>
    </source>
</evidence>
<feature type="region of interest" description="Disordered" evidence="5">
    <location>
        <begin position="1"/>
        <end position="54"/>
    </location>
</feature>
<keyword evidence="3" id="KW-0862">Zinc</keyword>
<feature type="domain" description="C3H1-type" evidence="7">
    <location>
        <begin position="223"/>
        <end position="251"/>
    </location>
</feature>
<organism evidence="8 9">
    <name type="scientific">Hibiscus sabdariffa</name>
    <name type="common">roselle</name>
    <dbReference type="NCBI Taxonomy" id="183260"/>
    <lineage>
        <taxon>Eukaryota</taxon>
        <taxon>Viridiplantae</taxon>
        <taxon>Streptophyta</taxon>
        <taxon>Embryophyta</taxon>
        <taxon>Tracheophyta</taxon>
        <taxon>Spermatophyta</taxon>
        <taxon>Magnoliopsida</taxon>
        <taxon>eudicotyledons</taxon>
        <taxon>Gunneridae</taxon>
        <taxon>Pentapetalae</taxon>
        <taxon>rosids</taxon>
        <taxon>malvids</taxon>
        <taxon>Malvales</taxon>
        <taxon>Malvaceae</taxon>
        <taxon>Malvoideae</taxon>
        <taxon>Hibiscus</taxon>
    </lineage>
</organism>
<feature type="compositionally biased region" description="Basic and acidic residues" evidence="5">
    <location>
        <begin position="807"/>
        <end position="833"/>
    </location>
</feature>
<dbReference type="InterPro" id="IPR012677">
    <property type="entry name" value="Nucleotide-bd_a/b_plait_sf"/>
</dbReference>
<sequence>MELKASSPKLDGLSPPACIGDPQEKEVSDEEDDDRNHKHRRHDTHSQSLQTDSMDTVFTRPYRKHNRPFENGQPIKENESQADETWKNYNSLPLDKDLTSKFVRRHPRLVPRGNSDLNQRITPNQTFSGDFGPSKGRGRDNSSWSQCDPRLSSVDIAFQMVQPGSVAPSLFAGRGLPNVSNAQSSSWSAFGLMPGIPNGLDTLHPIGFQGVLRQPMNSSLNMGIQRQRCRDFEERGYCLRGDMCPMEHGVNRIVVEDVQSLSQFNLPGAVPSAQLLATPSVPGPLPSGVPPSTTLMNSDGLHVKSGKPGMTGDALGSNGVHTVSTGANGADLYDPDQPLWNNNGSEATASFSGLHSPKIHEMESLHDNELPIRSAGSQRTNFPVRGRFGGSRSRLDTKQKTNLTPSNYRQNETKGEQELFPCSQGASPKVKQIRTEDDGSKVMDLSLKSQSDNTRNSRKPTQKALRTLFVNGIPQKSNKSEALLSHFLKFGQVIDIYIPSNSERAFVQFSKREEAEAALMSPDAVMGNRFIKLWWANRDSIPDDAVNSGTGVAVNAHGLTVANRGKDNLQTIGQKSNVVVGADVLSLNSPKPLNMNGPKAPPPLQKKLETLEQMKEELRKKHEMLEQKRNDFRRQLDKLQKQSSGVKGELLSGQAVKRQKVEIVAGPAKASSSSSSEPGAFVATPCTVGMTDKNKSTEDDVSHSPKSSTPMALQEPTSSMQQSCVSAPVGHPIMMNKYKLDNRPTAFRVIPPLPSGFADVDVLKQHFSQYGDLVSVELQDIEKDGEVGSDSEASNNFFMDMTSCDDQSGHKEKPNLPHPKDLSEANVEKDEKSRACCNISDEVVSLGNNGEPENPEHMECLLPAVSKH</sequence>
<evidence type="ECO:0000259" key="6">
    <source>
        <dbReference type="PROSITE" id="PS50102"/>
    </source>
</evidence>
<dbReference type="EMBL" id="JBBPBN010000045">
    <property type="protein sequence ID" value="KAK8996101.1"/>
    <property type="molecule type" value="Genomic_DNA"/>
</dbReference>
<feature type="region of interest" description="Disordered" evidence="5">
    <location>
        <begin position="376"/>
        <end position="441"/>
    </location>
</feature>
<evidence type="ECO:0000313" key="8">
    <source>
        <dbReference type="EMBL" id="KAK8996101.1"/>
    </source>
</evidence>
<feature type="domain" description="RRM" evidence="6">
    <location>
        <begin position="466"/>
        <end position="538"/>
    </location>
</feature>
<dbReference type="PROSITE" id="PS50103">
    <property type="entry name" value="ZF_C3H1"/>
    <property type="match status" value="1"/>
</dbReference>
<feature type="compositionally biased region" description="Basic and acidic residues" evidence="5">
    <location>
        <begin position="692"/>
        <end position="703"/>
    </location>
</feature>
<dbReference type="Gene3D" id="3.30.70.330">
    <property type="match status" value="1"/>
</dbReference>
<name>A0ABR2Q5Z5_9ROSI</name>
<dbReference type="PANTHER" id="PTHR14398">
    <property type="entry name" value="RNA RECOGNITION RRM/RNP DOMAIN"/>
    <property type="match status" value="1"/>
</dbReference>
<keyword evidence="3" id="KW-0863">Zinc-finger</keyword>
<evidence type="ECO:0000256" key="4">
    <source>
        <dbReference type="SAM" id="Coils"/>
    </source>
</evidence>
<dbReference type="SMART" id="SM00356">
    <property type="entry name" value="ZnF_C3H1"/>
    <property type="match status" value="1"/>
</dbReference>